<dbReference type="EMBL" id="WNWR01000041">
    <property type="protein sequence ID" value="KAE9992989.1"/>
    <property type="molecule type" value="Genomic_DNA"/>
</dbReference>
<feature type="domain" description="Alpha/beta hydrolase fold-3" evidence="2">
    <location>
        <begin position="52"/>
        <end position="172"/>
    </location>
</feature>
<keyword evidence="1" id="KW-0378">Hydrolase</keyword>
<dbReference type="Pfam" id="PF07859">
    <property type="entry name" value="Abhydrolase_3"/>
    <property type="match status" value="1"/>
</dbReference>
<reference evidence="3 4" key="1">
    <citation type="submission" date="2019-07" db="EMBL/GenBank/DDBJ databases">
        <title>Venturia inaequalis Genome Resource.</title>
        <authorList>
            <person name="Lichtner F.J."/>
        </authorList>
    </citation>
    <scope>NUCLEOTIDE SEQUENCE [LARGE SCALE GENOMIC DNA]</scope>
    <source>
        <strain evidence="3 4">DMI_063113</strain>
    </source>
</reference>
<dbReference type="Proteomes" id="UP000490939">
    <property type="component" value="Unassembled WGS sequence"/>
</dbReference>
<dbReference type="InterPro" id="IPR029058">
    <property type="entry name" value="AB_hydrolase_fold"/>
</dbReference>
<gene>
    <name evidence="3" type="ORF">EG327_006958</name>
</gene>
<dbReference type="Gene3D" id="3.40.50.1820">
    <property type="entry name" value="alpha/beta hydrolase"/>
    <property type="match status" value="1"/>
</dbReference>
<dbReference type="InterPro" id="IPR013094">
    <property type="entry name" value="AB_hydrolase_3"/>
</dbReference>
<sequence length="184" mass="20134">MHSMTEAAITKLPPLADCLEELDIFKPVQDGWQLPTKLVRPKAKTTSHKPLIMHFFGGGFMAEEPEQLLNVARAFAESHDAVVALPSYRLVPEVRWPTPCHDSWHVLVWLSEHAEELGANLNVGFIVCGVSAGASLPAVCGGLSMYPNLKEAQDVPKPARPLTGQFLSVPGLVMEENLPAQYQT</sequence>
<dbReference type="PANTHER" id="PTHR48081">
    <property type="entry name" value="AB HYDROLASE SUPERFAMILY PROTEIN C4A8.06C"/>
    <property type="match status" value="1"/>
</dbReference>
<dbReference type="GO" id="GO:0016787">
    <property type="term" value="F:hydrolase activity"/>
    <property type="evidence" value="ECO:0007669"/>
    <property type="project" value="UniProtKB-KW"/>
</dbReference>
<evidence type="ECO:0000313" key="3">
    <source>
        <dbReference type="EMBL" id="KAE9992989.1"/>
    </source>
</evidence>
<dbReference type="PANTHER" id="PTHR48081:SF8">
    <property type="entry name" value="ALPHA_BETA HYDROLASE FOLD-3 DOMAIN-CONTAINING PROTEIN-RELATED"/>
    <property type="match status" value="1"/>
</dbReference>
<dbReference type="SUPFAM" id="SSF53474">
    <property type="entry name" value="alpha/beta-Hydrolases"/>
    <property type="match status" value="1"/>
</dbReference>
<proteinExistence type="predicted"/>
<protein>
    <recommendedName>
        <fullName evidence="2">Alpha/beta hydrolase fold-3 domain-containing protein</fullName>
    </recommendedName>
</protein>
<name>A0A8H3VUD1_VENIN</name>
<organism evidence="3 4">
    <name type="scientific">Venturia inaequalis</name>
    <name type="common">Apple scab fungus</name>
    <dbReference type="NCBI Taxonomy" id="5025"/>
    <lineage>
        <taxon>Eukaryota</taxon>
        <taxon>Fungi</taxon>
        <taxon>Dikarya</taxon>
        <taxon>Ascomycota</taxon>
        <taxon>Pezizomycotina</taxon>
        <taxon>Dothideomycetes</taxon>
        <taxon>Pleosporomycetidae</taxon>
        <taxon>Venturiales</taxon>
        <taxon>Venturiaceae</taxon>
        <taxon>Venturia</taxon>
    </lineage>
</organism>
<evidence type="ECO:0000313" key="4">
    <source>
        <dbReference type="Proteomes" id="UP000490939"/>
    </source>
</evidence>
<dbReference type="AlphaFoldDB" id="A0A8H3VUD1"/>
<evidence type="ECO:0000256" key="1">
    <source>
        <dbReference type="ARBA" id="ARBA00022801"/>
    </source>
</evidence>
<comment type="caution">
    <text evidence="3">The sequence shown here is derived from an EMBL/GenBank/DDBJ whole genome shotgun (WGS) entry which is preliminary data.</text>
</comment>
<keyword evidence="4" id="KW-1185">Reference proteome</keyword>
<evidence type="ECO:0000259" key="2">
    <source>
        <dbReference type="Pfam" id="PF07859"/>
    </source>
</evidence>
<dbReference type="InterPro" id="IPR050300">
    <property type="entry name" value="GDXG_lipolytic_enzyme"/>
</dbReference>
<accession>A0A8H3VUD1</accession>